<proteinExistence type="predicted"/>
<comment type="caution">
    <text evidence="1">The sequence shown here is derived from an EMBL/GenBank/DDBJ whole genome shotgun (WGS) entry which is preliminary data.</text>
</comment>
<sequence length="131" mass="14144">MSAVVDLLLQAASGATVQLPPELARRLLACSTDAAVGACLGLSLPQRIRVRNSALMQAAQELATDGATTWQTAQRLARAVRRFELALLPALQAGHALSLTPHESALWRAYQVSGTRPLRSPRKLYSLLLLY</sequence>
<gene>
    <name evidence="1" type="ORF">ACFOW3_02405</name>
</gene>
<name>A0ABV8D4L9_9BURK</name>
<dbReference type="RefSeq" id="WP_055397998.1">
    <property type="nucleotide sequence ID" value="NZ_JAMXAX010000189.1"/>
</dbReference>
<accession>A0ABV8D4L9</accession>
<keyword evidence="2" id="KW-1185">Reference proteome</keyword>
<dbReference type="EMBL" id="JBHSAJ010000002">
    <property type="protein sequence ID" value="MFC3933468.1"/>
    <property type="molecule type" value="Genomic_DNA"/>
</dbReference>
<evidence type="ECO:0000313" key="1">
    <source>
        <dbReference type="EMBL" id="MFC3933468.1"/>
    </source>
</evidence>
<dbReference type="Proteomes" id="UP001595693">
    <property type="component" value="Unassembled WGS sequence"/>
</dbReference>
<evidence type="ECO:0000313" key="2">
    <source>
        <dbReference type="Proteomes" id="UP001595693"/>
    </source>
</evidence>
<protein>
    <submittedName>
        <fullName evidence="1">Uncharacterized protein</fullName>
    </submittedName>
</protein>
<organism evidence="1 2">
    <name type="scientific">Acidovorax facilis</name>
    <dbReference type="NCBI Taxonomy" id="12917"/>
    <lineage>
        <taxon>Bacteria</taxon>
        <taxon>Pseudomonadati</taxon>
        <taxon>Pseudomonadota</taxon>
        <taxon>Betaproteobacteria</taxon>
        <taxon>Burkholderiales</taxon>
        <taxon>Comamonadaceae</taxon>
        <taxon>Acidovorax</taxon>
    </lineage>
</organism>
<reference evidence="2" key="1">
    <citation type="journal article" date="2019" name="Int. J. Syst. Evol. Microbiol.">
        <title>The Global Catalogue of Microorganisms (GCM) 10K type strain sequencing project: providing services to taxonomists for standard genome sequencing and annotation.</title>
        <authorList>
            <consortium name="The Broad Institute Genomics Platform"/>
            <consortium name="The Broad Institute Genome Sequencing Center for Infectious Disease"/>
            <person name="Wu L."/>
            <person name="Ma J."/>
        </authorList>
    </citation>
    <scope>NUCLEOTIDE SEQUENCE [LARGE SCALE GENOMIC DNA]</scope>
    <source>
        <strain evidence="2">CCUG 2113</strain>
    </source>
</reference>